<evidence type="ECO:0000256" key="5">
    <source>
        <dbReference type="ARBA" id="ARBA00025466"/>
    </source>
</evidence>
<evidence type="ECO:0000259" key="8">
    <source>
        <dbReference type="Pfam" id="PF13873"/>
    </source>
</evidence>
<evidence type="ECO:0000256" key="7">
    <source>
        <dbReference type="SAM" id="MobiDB-lite"/>
    </source>
</evidence>
<dbReference type="EMBL" id="JAPWTJ010002409">
    <property type="protein sequence ID" value="KAJ8966215.1"/>
    <property type="molecule type" value="Genomic_DNA"/>
</dbReference>
<evidence type="ECO:0000256" key="1">
    <source>
        <dbReference type="ARBA" id="ARBA00011764"/>
    </source>
</evidence>
<dbReference type="PANTHER" id="PTHR21411:SF0">
    <property type="entry name" value="REGULATORY PROTEIN ZESTE"/>
    <property type="match status" value="1"/>
</dbReference>
<dbReference type="Proteomes" id="UP001162164">
    <property type="component" value="Unassembled WGS sequence"/>
</dbReference>
<evidence type="ECO:0000313" key="10">
    <source>
        <dbReference type="Proteomes" id="UP001162164"/>
    </source>
</evidence>
<evidence type="ECO:0000256" key="6">
    <source>
        <dbReference type="SAM" id="Coils"/>
    </source>
</evidence>
<proteinExistence type="predicted"/>
<keyword evidence="3" id="KW-0805">Transcription regulation</keyword>
<evidence type="ECO:0000313" key="9">
    <source>
        <dbReference type="EMBL" id="KAJ8966215.1"/>
    </source>
</evidence>
<dbReference type="InterPro" id="IPR028002">
    <property type="entry name" value="Myb_DNA-bind_5"/>
</dbReference>
<comment type="subunit">
    <text evidence="1">Self-associates forming complexes of several hundred monomers.</text>
</comment>
<keyword evidence="6" id="KW-0175">Coiled coil</keyword>
<dbReference type="Pfam" id="PF13873">
    <property type="entry name" value="Myb_DNA-bind_5"/>
    <property type="match status" value="1"/>
</dbReference>
<name>A0ABQ9IVF7_9CUCU</name>
<accession>A0ABQ9IVF7</accession>
<feature type="region of interest" description="Disordered" evidence="7">
    <location>
        <begin position="198"/>
        <end position="223"/>
    </location>
</feature>
<dbReference type="PANTHER" id="PTHR21411">
    <property type="entry name" value="APONTIC"/>
    <property type="match status" value="1"/>
</dbReference>
<evidence type="ECO:0000256" key="3">
    <source>
        <dbReference type="ARBA" id="ARBA00023015"/>
    </source>
</evidence>
<comment type="function">
    <text evidence="5">Involved in transvection phenomena (= synapsis-dependent gene expression), where the synaptic pairing of chromosomes carrying genes with which zeste interacts influences the expression of these genes. Zeste binds to DNA and stimulates transcription from a nearby promoter.</text>
</comment>
<comment type="caution">
    <text evidence="9">The sequence shown here is derived from an EMBL/GenBank/DDBJ whole genome shotgun (WGS) entry which is preliminary data.</text>
</comment>
<feature type="compositionally biased region" description="Polar residues" evidence="7">
    <location>
        <begin position="168"/>
        <end position="178"/>
    </location>
</feature>
<evidence type="ECO:0000256" key="4">
    <source>
        <dbReference type="ARBA" id="ARBA00023163"/>
    </source>
</evidence>
<sequence length="283" mass="31974">MRIIANKYASTLEDKKTDRTSTTQKEKTWKAIEDEFSASSSCSTYRNATCLKKCYENRKKELRKALAEERKQTMLTGGGPPPKIIKGETDDLLLSIVNKKTLLGLDNPYDDDADESPINFNEKVNDKYDDVVVEYIDERDGAIAEKPLPFNISENSQENPTSPPVQAEHSTSEVSLSGSDPKWKKYTPQHLQLPISAALTANEPEAGSNNKTPKKGTSRRRPTTILKPMTLSDIAKKYDVLLDKRLQLIDVQRAHIEAEHTLHMRKCQLEIEILEIELCSKNK</sequence>
<evidence type="ECO:0000256" key="2">
    <source>
        <dbReference type="ARBA" id="ARBA00016807"/>
    </source>
</evidence>
<feature type="compositionally biased region" description="Basic residues" evidence="7">
    <location>
        <begin position="212"/>
        <end position="222"/>
    </location>
</feature>
<feature type="coiled-coil region" evidence="6">
    <location>
        <begin position="45"/>
        <end position="72"/>
    </location>
</feature>
<reference evidence="9" key="1">
    <citation type="journal article" date="2023" name="Insect Mol. Biol.">
        <title>Genome sequencing provides insights into the evolution of gene families encoding plant cell wall-degrading enzymes in longhorned beetles.</title>
        <authorList>
            <person name="Shin N.R."/>
            <person name="Okamura Y."/>
            <person name="Kirsch R."/>
            <person name="Pauchet Y."/>
        </authorList>
    </citation>
    <scope>NUCLEOTIDE SEQUENCE</scope>
    <source>
        <strain evidence="9">MMC_N1</strain>
    </source>
</reference>
<organism evidence="9 10">
    <name type="scientific">Molorchus minor</name>
    <dbReference type="NCBI Taxonomy" id="1323400"/>
    <lineage>
        <taxon>Eukaryota</taxon>
        <taxon>Metazoa</taxon>
        <taxon>Ecdysozoa</taxon>
        <taxon>Arthropoda</taxon>
        <taxon>Hexapoda</taxon>
        <taxon>Insecta</taxon>
        <taxon>Pterygota</taxon>
        <taxon>Neoptera</taxon>
        <taxon>Endopterygota</taxon>
        <taxon>Coleoptera</taxon>
        <taxon>Polyphaga</taxon>
        <taxon>Cucujiformia</taxon>
        <taxon>Chrysomeloidea</taxon>
        <taxon>Cerambycidae</taxon>
        <taxon>Lamiinae</taxon>
        <taxon>Monochamini</taxon>
        <taxon>Molorchus</taxon>
    </lineage>
</organism>
<gene>
    <name evidence="9" type="ORF">NQ317_007584</name>
</gene>
<feature type="region of interest" description="Disordered" evidence="7">
    <location>
        <begin position="146"/>
        <end position="183"/>
    </location>
</feature>
<keyword evidence="4" id="KW-0804">Transcription</keyword>
<protein>
    <recommendedName>
        <fullName evidence="2">Regulatory protein zeste</fullName>
    </recommendedName>
</protein>
<feature type="domain" description="Myb/SANT-like DNA-binding" evidence="8">
    <location>
        <begin position="6"/>
        <end position="67"/>
    </location>
</feature>
<keyword evidence="10" id="KW-1185">Reference proteome</keyword>